<evidence type="ECO:0000313" key="1">
    <source>
        <dbReference type="EnsemblMetazoa" id="GPAI014709-PA"/>
    </source>
</evidence>
<dbReference type="PROSITE" id="PS51257">
    <property type="entry name" value="PROKAR_LIPOPROTEIN"/>
    <property type="match status" value="1"/>
</dbReference>
<proteinExistence type="predicted"/>
<dbReference type="AlphaFoldDB" id="A0A1A9ZHC7"/>
<dbReference type="EnsemblMetazoa" id="GPAI014709-RA">
    <property type="protein sequence ID" value="GPAI014709-PA"/>
    <property type="gene ID" value="GPAI014709"/>
</dbReference>
<evidence type="ECO:0000313" key="2">
    <source>
        <dbReference type="Proteomes" id="UP000092445"/>
    </source>
</evidence>
<dbReference type="VEuPathDB" id="VectorBase:GPAI014709"/>
<name>A0A1A9ZHC7_GLOPL</name>
<protein>
    <submittedName>
        <fullName evidence="1">Uncharacterized protein</fullName>
    </submittedName>
</protein>
<dbReference type="Proteomes" id="UP000092445">
    <property type="component" value="Unassembled WGS sequence"/>
</dbReference>
<reference evidence="1" key="2">
    <citation type="submission" date="2020-05" db="UniProtKB">
        <authorList>
            <consortium name="EnsemblMetazoa"/>
        </authorList>
    </citation>
    <scope>IDENTIFICATION</scope>
    <source>
        <strain evidence="1">IAEA</strain>
    </source>
</reference>
<reference evidence="2" key="1">
    <citation type="submission" date="2014-03" db="EMBL/GenBank/DDBJ databases">
        <authorList>
            <person name="Aksoy S."/>
            <person name="Warren W."/>
            <person name="Wilson R.K."/>
        </authorList>
    </citation>
    <scope>NUCLEOTIDE SEQUENCE [LARGE SCALE GENOMIC DNA]</scope>
    <source>
        <strain evidence="2">IAEA</strain>
    </source>
</reference>
<keyword evidence="2" id="KW-1185">Reference proteome</keyword>
<sequence>MKAFENLFPAILLRKQSDSYGKKSLQIVGMMCACEYRNKLEICLNIDLFLIALHGRKVVVMEKF</sequence>
<accession>A0A1A9ZHC7</accession>
<organism evidence="1 2">
    <name type="scientific">Glossina pallidipes</name>
    <name type="common">Tsetse fly</name>
    <dbReference type="NCBI Taxonomy" id="7398"/>
    <lineage>
        <taxon>Eukaryota</taxon>
        <taxon>Metazoa</taxon>
        <taxon>Ecdysozoa</taxon>
        <taxon>Arthropoda</taxon>
        <taxon>Hexapoda</taxon>
        <taxon>Insecta</taxon>
        <taxon>Pterygota</taxon>
        <taxon>Neoptera</taxon>
        <taxon>Endopterygota</taxon>
        <taxon>Diptera</taxon>
        <taxon>Brachycera</taxon>
        <taxon>Muscomorpha</taxon>
        <taxon>Hippoboscoidea</taxon>
        <taxon>Glossinidae</taxon>
        <taxon>Glossina</taxon>
    </lineage>
</organism>